<dbReference type="UniPathway" id="UPA00077">
    <property type="reaction ID" value="UER00157"/>
</dbReference>
<dbReference type="Pfam" id="PF08245">
    <property type="entry name" value="Mur_ligase_M"/>
    <property type="match status" value="1"/>
</dbReference>
<keyword evidence="26" id="KW-1185">Reference proteome</keyword>
<evidence type="ECO:0000256" key="8">
    <source>
        <dbReference type="ARBA" id="ARBA00019357"/>
    </source>
</evidence>
<dbReference type="Proteomes" id="UP000324159">
    <property type="component" value="Unassembled WGS sequence"/>
</dbReference>
<comment type="catalytic activity">
    <reaction evidence="18">
        <text>(6S)-5,6,7,8-tetrahydrofolyl-(gamma-L-Glu)(n) + L-glutamate + ATP = (6S)-5,6,7,8-tetrahydrofolyl-(gamma-L-Glu)(n+1) + ADP + phosphate + H(+)</text>
        <dbReference type="Rhea" id="RHEA:10580"/>
        <dbReference type="Rhea" id="RHEA-COMP:14738"/>
        <dbReference type="Rhea" id="RHEA-COMP:14740"/>
        <dbReference type="ChEBI" id="CHEBI:15378"/>
        <dbReference type="ChEBI" id="CHEBI:29985"/>
        <dbReference type="ChEBI" id="CHEBI:30616"/>
        <dbReference type="ChEBI" id="CHEBI:43474"/>
        <dbReference type="ChEBI" id="CHEBI:141005"/>
        <dbReference type="ChEBI" id="CHEBI:456216"/>
        <dbReference type="EC" id="6.3.2.17"/>
    </reaction>
</comment>
<evidence type="ECO:0000259" key="23">
    <source>
        <dbReference type="Pfam" id="PF02875"/>
    </source>
</evidence>
<evidence type="ECO:0000256" key="2">
    <source>
        <dbReference type="ARBA" id="ARBA00002714"/>
    </source>
</evidence>
<dbReference type="Gene3D" id="3.90.190.20">
    <property type="entry name" value="Mur ligase, C-terminal domain"/>
    <property type="match status" value="1"/>
</dbReference>
<dbReference type="FunFam" id="3.40.1190.10:FF:000011">
    <property type="entry name" value="Folylpolyglutamate synthase/dihydrofolate synthase"/>
    <property type="match status" value="1"/>
</dbReference>
<proteinExistence type="inferred from homology"/>
<evidence type="ECO:0000256" key="16">
    <source>
        <dbReference type="ARBA" id="ARBA00030592"/>
    </source>
</evidence>
<feature type="domain" description="Mur ligase central" evidence="24">
    <location>
        <begin position="45"/>
        <end position="261"/>
    </location>
</feature>
<evidence type="ECO:0000256" key="6">
    <source>
        <dbReference type="ARBA" id="ARBA00013023"/>
    </source>
</evidence>
<name>A0A5D3WG70_9BACT</name>
<evidence type="ECO:0000256" key="14">
    <source>
        <dbReference type="ARBA" id="ARBA00022909"/>
    </source>
</evidence>
<dbReference type="GO" id="GO:0008841">
    <property type="term" value="F:dihydrofolate synthase activity"/>
    <property type="evidence" value="ECO:0007669"/>
    <property type="project" value="UniProtKB-EC"/>
</dbReference>
<evidence type="ECO:0000256" key="1">
    <source>
        <dbReference type="ARBA" id="ARBA00001946"/>
    </source>
</evidence>
<dbReference type="AlphaFoldDB" id="A0A5D3WG70"/>
<dbReference type="PANTHER" id="PTHR11136">
    <property type="entry name" value="FOLYLPOLYGLUTAMATE SYNTHASE-RELATED"/>
    <property type="match status" value="1"/>
</dbReference>
<accession>A0A5D3WG70</accession>
<comment type="catalytic activity">
    <reaction evidence="20">
        <text>(6R)-5,10-methylenetetrahydrofolyl-(gamma-L-Glu)(n) + L-glutamate + ATP = (6R)-5,10-methylenetetrahydrofolyl-(gamma-L-Glu)(n+1) + ADP + phosphate + H(+)</text>
        <dbReference type="Rhea" id="RHEA:51912"/>
        <dbReference type="Rhea" id="RHEA-COMP:13257"/>
        <dbReference type="Rhea" id="RHEA-COMP:13258"/>
        <dbReference type="ChEBI" id="CHEBI:15378"/>
        <dbReference type="ChEBI" id="CHEBI:29985"/>
        <dbReference type="ChEBI" id="CHEBI:30616"/>
        <dbReference type="ChEBI" id="CHEBI:43474"/>
        <dbReference type="ChEBI" id="CHEBI:136572"/>
        <dbReference type="ChEBI" id="CHEBI:456216"/>
        <dbReference type="EC" id="6.3.2.17"/>
    </reaction>
</comment>
<dbReference type="InterPro" id="IPR036565">
    <property type="entry name" value="Mur-like_cat_sf"/>
</dbReference>
<comment type="cofactor">
    <cofactor evidence="1">
        <name>Mg(2+)</name>
        <dbReference type="ChEBI" id="CHEBI:18420"/>
    </cofactor>
</comment>
<dbReference type="InterPro" id="IPR013221">
    <property type="entry name" value="Mur_ligase_cen"/>
</dbReference>
<evidence type="ECO:0000256" key="19">
    <source>
        <dbReference type="ARBA" id="ARBA00047808"/>
    </source>
</evidence>
<evidence type="ECO:0000256" key="11">
    <source>
        <dbReference type="ARBA" id="ARBA00022741"/>
    </source>
</evidence>
<reference evidence="25 26" key="1">
    <citation type="submission" date="2019-07" db="EMBL/GenBank/DDBJ databases">
        <title>Genomic Encyclopedia of Type Strains, Phase IV (KMG-IV): sequencing the most valuable type-strain genomes for metagenomic binning, comparative biology and taxonomic classification.</title>
        <authorList>
            <person name="Goeker M."/>
        </authorList>
    </citation>
    <scope>NUCLEOTIDE SEQUENCE [LARGE SCALE GENOMIC DNA]</scope>
    <source>
        <strain evidence="25 26">SS015</strain>
    </source>
</reference>
<comment type="catalytic activity">
    <reaction evidence="19">
        <text>10-formyltetrahydrofolyl-(gamma-L-Glu)(n) + L-glutamate + ATP = 10-formyltetrahydrofolyl-(gamma-L-Glu)(n+1) + ADP + phosphate + H(+)</text>
        <dbReference type="Rhea" id="RHEA:51904"/>
        <dbReference type="Rhea" id="RHEA-COMP:13088"/>
        <dbReference type="Rhea" id="RHEA-COMP:14300"/>
        <dbReference type="ChEBI" id="CHEBI:15378"/>
        <dbReference type="ChEBI" id="CHEBI:29985"/>
        <dbReference type="ChEBI" id="CHEBI:30616"/>
        <dbReference type="ChEBI" id="CHEBI:43474"/>
        <dbReference type="ChEBI" id="CHEBI:134413"/>
        <dbReference type="ChEBI" id="CHEBI:456216"/>
        <dbReference type="EC" id="6.3.2.17"/>
    </reaction>
</comment>
<comment type="function">
    <text evidence="2">Functions in two distinct reactions of the de novo folate biosynthetic pathway. Catalyzes the addition of a glutamate residue to dihydropteroate (7,8-dihydropteroate or H2Pte) to form dihydrofolate (7,8-dihydrofolate monoglutamate or H2Pte-Glu). Also catalyzes successive additions of L-glutamate to tetrahydrofolate or 10-formyltetrahydrofolate or 5,10-methylenetetrahydrofolate, leading to folylpolyglutamate derivatives.</text>
</comment>
<comment type="similarity">
    <text evidence="5 22">Belongs to the folylpolyglutamate synthase family.</text>
</comment>
<dbReference type="OrthoDB" id="9809356at2"/>
<evidence type="ECO:0000256" key="12">
    <source>
        <dbReference type="ARBA" id="ARBA00022840"/>
    </source>
</evidence>
<keyword evidence="12 22" id="KW-0067">ATP-binding</keyword>
<dbReference type="GO" id="GO:0004326">
    <property type="term" value="F:tetrahydrofolylpolyglutamate synthase activity"/>
    <property type="evidence" value="ECO:0007669"/>
    <property type="project" value="UniProtKB-EC"/>
</dbReference>
<evidence type="ECO:0000256" key="4">
    <source>
        <dbReference type="ARBA" id="ARBA00005150"/>
    </source>
</evidence>
<keyword evidence="13" id="KW-0460">Magnesium</keyword>
<evidence type="ECO:0000256" key="21">
    <source>
        <dbReference type="ARBA" id="ARBA00049161"/>
    </source>
</evidence>
<keyword evidence="10" id="KW-0479">Metal-binding</keyword>
<keyword evidence="11 22" id="KW-0547">Nucleotide-binding</keyword>
<comment type="caution">
    <text evidence="25">The sequence shown here is derived from an EMBL/GenBank/DDBJ whole genome shotgun (WGS) entry which is preliminary data.</text>
</comment>
<evidence type="ECO:0000256" key="13">
    <source>
        <dbReference type="ARBA" id="ARBA00022842"/>
    </source>
</evidence>
<dbReference type="SUPFAM" id="SSF53623">
    <property type="entry name" value="MurD-like peptide ligases, catalytic domain"/>
    <property type="match status" value="1"/>
</dbReference>
<dbReference type="SUPFAM" id="SSF53244">
    <property type="entry name" value="MurD-like peptide ligases, peptide-binding domain"/>
    <property type="match status" value="1"/>
</dbReference>
<evidence type="ECO:0000256" key="22">
    <source>
        <dbReference type="PIRNR" id="PIRNR001563"/>
    </source>
</evidence>
<dbReference type="EC" id="6.3.2.17" evidence="7"/>
<keyword evidence="9 22" id="KW-0436">Ligase</keyword>
<dbReference type="GO" id="GO:0005737">
    <property type="term" value="C:cytoplasm"/>
    <property type="evidence" value="ECO:0007669"/>
    <property type="project" value="TreeGrafter"/>
</dbReference>
<dbReference type="Pfam" id="PF02875">
    <property type="entry name" value="Mur_ligase_C"/>
    <property type="match status" value="1"/>
</dbReference>
<keyword evidence="14" id="KW-0289">Folate biosynthesis</keyword>
<dbReference type="RefSeq" id="WP_148897075.1">
    <property type="nucleotide sequence ID" value="NZ_VNIB01000018.1"/>
</dbReference>
<dbReference type="EMBL" id="VNIB01000018">
    <property type="protein sequence ID" value="TYO95691.1"/>
    <property type="molecule type" value="Genomic_DNA"/>
</dbReference>
<comment type="catalytic activity">
    <reaction evidence="21">
        <text>7,8-dihydropteroate + L-glutamate + ATP = 7,8-dihydrofolate + ADP + phosphate + H(+)</text>
        <dbReference type="Rhea" id="RHEA:23584"/>
        <dbReference type="ChEBI" id="CHEBI:15378"/>
        <dbReference type="ChEBI" id="CHEBI:17839"/>
        <dbReference type="ChEBI" id="CHEBI:29985"/>
        <dbReference type="ChEBI" id="CHEBI:30616"/>
        <dbReference type="ChEBI" id="CHEBI:43474"/>
        <dbReference type="ChEBI" id="CHEBI:57451"/>
        <dbReference type="ChEBI" id="CHEBI:456216"/>
        <dbReference type="EC" id="6.3.2.12"/>
    </reaction>
</comment>
<dbReference type="Gene3D" id="3.40.1190.10">
    <property type="entry name" value="Mur-like, catalytic domain"/>
    <property type="match status" value="1"/>
</dbReference>
<dbReference type="GO" id="GO:0046656">
    <property type="term" value="P:folic acid biosynthetic process"/>
    <property type="evidence" value="ECO:0007669"/>
    <property type="project" value="UniProtKB-KW"/>
</dbReference>
<dbReference type="EC" id="6.3.2.12" evidence="6"/>
<dbReference type="GO" id="GO:0046872">
    <property type="term" value="F:metal ion binding"/>
    <property type="evidence" value="ECO:0007669"/>
    <property type="project" value="UniProtKB-KW"/>
</dbReference>
<dbReference type="InterPro" id="IPR036615">
    <property type="entry name" value="Mur_ligase_C_dom_sf"/>
</dbReference>
<organism evidence="25 26">
    <name type="scientific">Geothermobacter ehrlichii</name>
    <dbReference type="NCBI Taxonomy" id="213224"/>
    <lineage>
        <taxon>Bacteria</taxon>
        <taxon>Pseudomonadati</taxon>
        <taxon>Thermodesulfobacteriota</taxon>
        <taxon>Desulfuromonadia</taxon>
        <taxon>Desulfuromonadales</taxon>
        <taxon>Geothermobacteraceae</taxon>
        <taxon>Geothermobacter</taxon>
    </lineage>
</organism>
<gene>
    <name evidence="25" type="ORF">EDC39_11831</name>
</gene>
<evidence type="ECO:0000313" key="25">
    <source>
        <dbReference type="EMBL" id="TYO95691.1"/>
    </source>
</evidence>
<dbReference type="NCBIfam" id="TIGR01499">
    <property type="entry name" value="folC"/>
    <property type="match status" value="1"/>
</dbReference>
<dbReference type="GO" id="GO:0046654">
    <property type="term" value="P:tetrahydrofolate biosynthetic process"/>
    <property type="evidence" value="ECO:0007669"/>
    <property type="project" value="UniProtKB-UniPathway"/>
</dbReference>
<evidence type="ECO:0000256" key="7">
    <source>
        <dbReference type="ARBA" id="ARBA00013025"/>
    </source>
</evidence>
<dbReference type="InterPro" id="IPR001645">
    <property type="entry name" value="Folylpolyglutamate_synth"/>
</dbReference>
<evidence type="ECO:0000256" key="5">
    <source>
        <dbReference type="ARBA" id="ARBA00008276"/>
    </source>
</evidence>
<evidence type="ECO:0000256" key="18">
    <source>
        <dbReference type="ARBA" id="ARBA00047493"/>
    </source>
</evidence>
<evidence type="ECO:0000256" key="17">
    <source>
        <dbReference type="ARBA" id="ARBA00032510"/>
    </source>
</evidence>
<evidence type="ECO:0000256" key="9">
    <source>
        <dbReference type="ARBA" id="ARBA00022598"/>
    </source>
</evidence>
<evidence type="ECO:0000313" key="26">
    <source>
        <dbReference type="Proteomes" id="UP000324159"/>
    </source>
</evidence>
<protein>
    <recommendedName>
        <fullName evidence="8">Dihydrofolate synthase/folylpolyglutamate synthase</fullName>
        <ecNumber evidence="6">6.3.2.12</ecNumber>
        <ecNumber evidence="7">6.3.2.17</ecNumber>
    </recommendedName>
    <alternativeName>
        <fullName evidence="17">Folylpoly-gamma-glutamate synthetase-dihydrofolate synthetase</fullName>
    </alternativeName>
    <alternativeName>
        <fullName evidence="15">Folylpolyglutamate synthetase</fullName>
    </alternativeName>
    <alternativeName>
        <fullName evidence="16">Tetrahydrofolylpolyglutamate synthase</fullName>
    </alternativeName>
</protein>
<comment type="pathway">
    <text evidence="3">Cofactor biosynthesis; tetrahydrofolate biosynthesis; 7,8-dihydrofolate from 2-amino-4-hydroxy-6-hydroxymethyl-7,8-dihydropteridine diphosphate and 4-aminobenzoate: step 2/2.</text>
</comment>
<evidence type="ECO:0000256" key="15">
    <source>
        <dbReference type="ARBA" id="ARBA00030048"/>
    </source>
</evidence>
<dbReference type="PIRSF" id="PIRSF001563">
    <property type="entry name" value="Folylpolyglu_synth"/>
    <property type="match status" value="1"/>
</dbReference>
<evidence type="ECO:0000256" key="20">
    <source>
        <dbReference type="ARBA" id="ARBA00049035"/>
    </source>
</evidence>
<feature type="domain" description="Mur ligase C-terminal" evidence="23">
    <location>
        <begin position="286"/>
        <end position="404"/>
    </location>
</feature>
<evidence type="ECO:0000259" key="24">
    <source>
        <dbReference type="Pfam" id="PF08245"/>
    </source>
</evidence>
<evidence type="ECO:0000256" key="3">
    <source>
        <dbReference type="ARBA" id="ARBA00004799"/>
    </source>
</evidence>
<comment type="pathway">
    <text evidence="4">Cofactor biosynthesis; tetrahydrofolylpolyglutamate biosynthesis.</text>
</comment>
<dbReference type="GO" id="GO:0005524">
    <property type="term" value="F:ATP binding"/>
    <property type="evidence" value="ECO:0007669"/>
    <property type="project" value="UniProtKB-KW"/>
</dbReference>
<dbReference type="PANTHER" id="PTHR11136:SF0">
    <property type="entry name" value="DIHYDROFOLATE SYNTHETASE-RELATED"/>
    <property type="match status" value="1"/>
</dbReference>
<dbReference type="InterPro" id="IPR004101">
    <property type="entry name" value="Mur_ligase_C"/>
</dbReference>
<evidence type="ECO:0000256" key="10">
    <source>
        <dbReference type="ARBA" id="ARBA00022723"/>
    </source>
</evidence>
<sequence>MDYRRSLDYLYGLQRFGIKLGLDNVRRMLGRLGYPDEAFPIVHLAGTNGKGSTAAALAAVTTAAGVRTGLYTSPHLHSFTERIRIDGRPIGEAEVAGLTDELRRKFAGIPATFFEFTTVLALEYFRRRRIELAILETGMGGRLDATNAVCPRLCLITPIGLDHQEHLGSGLTAIAAEKAGIIKPCVPVLTAVQPPEAEEVLKRRAGELGSPLLTADRDWRMLPEPEGRCRYSGRLWELAGLSLPLAGVHQRQNIGLALAAAECLAADFGIEPVHVRQGLAQLAWPGRLEWFDTRPPVLLDGAHNPAGIDALADYLAGLGRPGWSWVAAFKADKAWQYAVERLSPHLAGVYCAPLSDLDCVAPQRMRQLAQKFGLEAVCCASAGDALRQAVKAAGAGVGVLVAGSLYLVGELRPQVVGMAVPTAGTRQVSTG</sequence>